<accession>A0ABU9IDG3</accession>
<reference evidence="2 3" key="1">
    <citation type="submission" date="2024-04" db="EMBL/GenBank/DDBJ databases">
        <title>Aurantiacibacter sp. DGU6 16S ribosomal RNA gene Genome sequencing and assembly.</title>
        <authorList>
            <person name="Park S."/>
        </authorList>
    </citation>
    <scope>NUCLEOTIDE SEQUENCE [LARGE SCALE GENOMIC DNA]</scope>
    <source>
        <strain evidence="2 3">DGU6</strain>
    </source>
</reference>
<dbReference type="EMBL" id="JBBYHV010000001">
    <property type="protein sequence ID" value="MEL1250469.1"/>
    <property type="molecule type" value="Genomic_DNA"/>
</dbReference>
<evidence type="ECO:0000313" key="3">
    <source>
        <dbReference type="Proteomes" id="UP001497045"/>
    </source>
</evidence>
<feature type="transmembrane region" description="Helical" evidence="1">
    <location>
        <begin position="54"/>
        <end position="84"/>
    </location>
</feature>
<comment type="caution">
    <text evidence="2">The sequence shown here is derived from an EMBL/GenBank/DDBJ whole genome shotgun (WGS) entry which is preliminary data.</text>
</comment>
<dbReference type="Proteomes" id="UP001497045">
    <property type="component" value="Unassembled WGS sequence"/>
</dbReference>
<evidence type="ECO:0000256" key="1">
    <source>
        <dbReference type="SAM" id="Phobius"/>
    </source>
</evidence>
<protein>
    <recommendedName>
        <fullName evidence="4">DUF304 domain-containing protein</fullName>
    </recommendedName>
</protein>
<dbReference type="RefSeq" id="WP_341672988.1">
    <property type="nucleotide sequence ID" value="NZ_JBBYHV010000001.1"/>
</dbReference>
<keyword evidence="1" id="KW-0472">Membrane</keyword>
<feature type="transmembrane region" description="Helical" evidence="1">
    <location>
        <begin position="12"/>
        <end position="34"/>
    </location>
</feature>
<keyword evidence="3" id="KW-1185">Reference proteome</keyword>
<evidence type="ECO:0008006" key="4">
    <source>
        <dbReference type="Google" id="ProtNLM"/>
    </source>
</evidence>
<gene>
    <name evidence="2" type="ORF">AAEO60_07290</name>
</gene>
<keyword evidence="1" id="KW-1133">Transmembrane helix</keyword>
<sequence>MSEKKTFKFEAYARFAILFLIAGFLPALSIHELATTGTIDWSAVTSGRREIPHWLIYPIGWLCFLTLAMVGFVPAISAILRGYVFEIESNRIRIGGEWISRTEIGEGKWIWTGGMRLKTTHGNVHFYPRLSPGGPKAVEAFLNIWA</sequence>
<evidence type="ECO:0000313" key="2">
    <source>
        <dbReference type="EMBL" id="MEL1250469.1"/>
    </source>
</evidence>
<organism evidence="2 3">
    <name type="scientific">Aurantiacibacter gilvus</name>
    <dbReference type="NCBI Taxonomy" id="3139141"/>
    <lineage>
        <taxon>Bacteria</taxon>
        <taxon>Pseudomonadati</taxon>
        <taxon>Pseudomonadota</taxon>
        <taxon>Alphaproteobacteria</taxon>
        <taxon>Sphingomonadales</taxon>
        <taxon>Erythrobacteraceae</taxon>
        <taxon>Aurantiacibacter</taxon>
    </lineage>
</organism>
<name>A0ABU9IDG3_9SPHN</name>
<proteinExistence type="predicted"/>
<keyword evidence="1" id="KW-0812">Transmembrane</keyword>